<feature type="signal peptide" evidence="2">
    <location>
        <begin position="1"/>
        <end position="29"/>
    </location>
</feature>
<organism evidence="3 4">
    <name type="scientific">Erythrobacter sanguineus</name>
    <dbReference type="NCBI Taxonomy" id="198312"/>
    <lineage>
        <taxon>Bacteria</taxon>
        <taxon>Pseudomonadati</taxon>
        <taxon>Pseudomonadota</taxon>
        <taxon>Alphaproteobacteria</taxon>
        <taxon>Sphingomonadales</taxon>
        <taxon>Erythrobacteraceae</taxon>
        <taxon>Erythrobacter/Porphyrobacter group</taxon>
        <taxon>Erythrobacter</taxon>
    </lineage>
</organism>
<evidence type="ECO:0008006" key="5">
    <source>
        <dbReference type="Google" id="ProtNLM"/>
    </source>
</evidence>
<evidence type="ECO:0000313" key="3">
    <source>
        <dbReference type="EMBL" id="SHN48568.1"/>
    </source>
</evidence>
<dbReference type="AlphaFoldDB" id="A0A1M7RR70"/>
<dbReference type="EMBL" id="FRDF01000001">
    <property type="protein sequence ID" value="SHN48568.1"/>
    <property type="molecule type" value="Genomic_DNA"/>
</dbReference>
<evidence type="ECO:0000313" key="4">
    <source>
        <dbReference type="Proteomes" id="UP000184391"/>
    </source>
</evidence>
<proteinExistence type="predicted"/>
<name>A0A1M7RR70_9SPHN</name>
<keyword evidence="2" id="KW-0732">Signal</keyword>
<feature type="chain" id="PRO_5012703607" description="DUF305 domain-containing protein" evidence="2">
    <location>
        <begin position="30"/>
        <end position="181"/>
    </location>
</feature>
<accession>A0A1M7RR70</accession>
<dbReference type="Proteomes" id="UP000184391">
    <property type="component" value="Unassembled WGS sequence"/>
</dbReference>
<reference evidence="4" key="1">
    <citation type="submission" date="2016-12" db="EMBL/GenBank/DDBJ databases">
        <authorList>
            <person name="Varghese N."/>
            <person name="Submissions S."/>
        </authorList>
    </citation>
    <scope>NUCLEOTIDE SEQUENCE [LARGE SCALE GENOMIC DNA]</scope>
    <source>
        <strain evidence="4">DSM 11032</strain>
    </source>
</reference>
<evidence type="ECO:0000256" key="2">
    <source>
        <dbReference type="SAM" id="SignalP"/>
    </source>
</evidence>
<gene>
    <name evidence="3" type="ORF">SAMN02745193_00205</name>
</gene>
<dbReference type="STRING" id="198312.SAMN02745193_00205"/>
<protein>
    <recommendedName>
        <fullName evidence="5">DUF305 domain-containing protein</fullName>
    </recommendedName>
</protein>
<evidence type="ECO:0000256" key="1">
    <source>
        <dbReference type="SAM" id="MobiDB-lite"/>
    </source>
</evidence>
<sequence>MVTGLGVFMRVRRQIHVLFPLTAALCACAGDDGRYPSLAMRSFETETPRPAPPPAPAPDIPGEEPTQPLADAAMLSALVARAATANTSFTGQEPAAGRLARAAAGQPIESEPRAAALVAMADLAAQRGATSAVLADLDQLAVEASISFAPGEGIDAARAEVLALIARQDATIARLWETMGQ</sequence>
<feature type="compositionally biased region" description="Pro residues" evidence="1">
    <location>
        <begin position="49"/>
        <end position="59"/>
    </location>
</feature>
<feature type="region of interest" description="Disordered" evidence="1">
    <location>
        <begin position="44"/>
        <end position="67"/>
    </location>
</feature>
<keyword evidence="4" id="KW-1185">Reference proteome</keyword>